<keyword evidence="2" id="KW-0521">NADP</keyword>
<dbReference type="InterPro" id="IPR023210">
    <property type="entry name" value="NADP_OxRdtase_dom"/>
</dbReference>
<dbReference type="Proteomes" id="UP000325161">
    <property type="component" value="Chromosome"/>
</dbReference>
<feature type="domain" description="NADP-dependent oxidoreductase" evidence="8">
    <location>
        <begin position="19"/>
        <end position="259"/>
    </location>
</feature>
<evidence type="ECO:0000313" key="10">
    <source>
        <dbReference type="Proteomes" id="UP000325161"/>
    </source>
</evidence>
<name>A0A5C0B3R2_9BURK</name>
<evidence type="ECO:0000256" key="1">
    <source>
        <dbReference type="ARBA" id="ARBA00007905"/>
    </source>
</evidence>
<proteinExistence type="inferred from homology"/>
<dbReference type="PROSITE" id="PS00062">
    <property type="entry name" value="ALDOKETO_REDUCTASE_2"/>
    <property type="match status" value="1"/>
</dbReference>
<dbReference type="Gene3D" id="3.20.20.100">
    <property type="entry name" value="NADP-dependent oxidoreductase domain"/>
    <property type="match status" value="1"/>
</dbReference>
<dbReference type="PRINTS" id="PR00069">
    <property type="entry name" value="ALDKETRDTASE"/>
</dbReference>
<dbReference type="Pfam" id="PF00248">
    <property type="entry name" value="Aldo_ket_red"/>
    <property type="match status" value="1"/>
</dbReference>
<organism evidence="9 10">
    <name type="scientific">Pigmentiphaga aceris</name>
    <dbReference type="NCBI Taxonomy" id="1940612"/>
    <lineage>
        <taxon>Bacteria</taxon>
        <taxon>Pseudomonadati</taxon>
        <taxon>Pseudomonadota</taxon>
        <taxon>Betaproteobacteria</taxon>
        <taxon>Burkholderiales</taxon>
        <taxon>Alcaligenaceae</taxon>
        <taxon>Pigmentiphaga</taxon>
    </lineage>
</organism>
<sequence length="277" mass="30976">MTFPTPDVHLNDGHRLPTLGFGTWRLNDDESCSSVQRALAAGYRLIDTATRYENEVGVGRGIEASGLPRTSIVVTTKLHDADHGYDAALRAFDASAARLGLDYVDLYLIHWPLAERDLYIDTWRAFIRLREEGRVRSIGVSNFEAPHLERLIAETDVAPAVNQIELHVDFSQPALRAFHARHGIVTQSWRPLGKGNLFDHPVVTALAQKHQRSPAQILLRWHVELGLVPIPKSGNPARIAENLDIFGFSLTSEDLRTLATLDGDHRQGEHPDRHLAF</sequence>
<feature type="active site" description="Proton donor" evidence="5">
    <location>
        <position position="52"/>
    </location>
</feature>
<dbReference type="PANTHER" id="PTHR43827">
    <property type="entry name" value="2,5-DIKETO-D-GLUCONIC ACID REDUCTASE"/>
    <property type="match status" value="1"/>
</dbReference>
<dbReference type="RefSeq" id="WP_148816478.1">
    <property type="nucleotide sequence ID" value="NZ_CP043046.1"/>
</dbReference>
<dbReference type="AlphaFoldDB" id="A0A5C0B3R2"/>
<dbReference type="PROSITE" id="PS00798">
    <property type="entry name" value="ALDOKETO_REDUCTASE_1"/>
    <property type="match status" value="1"/>
</dbReference>
<dbReference type="EMBL" id="CP043046">
    <property type="protein sequence ID" value="QEI07431.1"/>
    <property type="molecule type" value="Genomic_DNA"/>
</dbReference>
<dbReference type="InterPro" id="IPR020471">
    <property type="entry name" value="AKR"/>
</dbReference>
<keyword evidence="10" id="KW-1185">Reference proteome</keyword>
<comment type="catalytic activity">
    <reaction evidence="4">
        <text>hydroxyacetone + NADP(+) = methylglyoxal + NADPH + H(+)</text>
        <dbReference type="Rhea" id="RHEA:27986"/>
        <dbReference type="ChEBI" id="CHEBI:15378"/>
        <dbReference type="ChEBI" id="CHEBI:17158"/>
        <dbReference type="ChEBI" id="CHEBI:27957"/>
        <dbReference type="ChEBI" id="CHEBI:57783"/>
        <dbReference type="ChEBI" id="CHEBI:58349"/>
    </reaction>
</comment>
<evidence type="ECO:0000259" key="8">
    <source>
        <dbReference type="Pfam" id="PF00248"/>
    </source>
</evidence>
<dbReference type="KEGG" id="pacr:FXN63_17485"/>
<feature type="site" description="Lowers pKa of active site Tyr" evidence="7">
    <location>
        <position position="77"/>
    </location>
</feature>
<feature type="binding site" evidence="6">
    <location>
        <position position="110"/>
    </location>
    <ligand>
        <name>substrate</name>
    </ligand>
</feature>
<dbReference type="InterPro" id="IPR036812">
    <property type="entry name" value="NAD(P)_OxRdtase_dom_sf"/>
</dbReference>
<keyword evidence="3" id="KW-0560">Oxidoreductase</keyword>
<evidence type="ECO:0000256" key="5">
    <source>
        <dbReference type="PIRSR" id="PIRSR000097-1"/>
    </source>
</evidence>
<dbReference type="PANTHER" id="PTHR43827:SF3">
    <property type="entry name" value="NADP-DEPENDENT OXIDOREDUCTASE DOMAIN-CONTAINING PROTEIN"/>
    <property type="match status" value="1"/>
</dbReference>
<dbReference type="GO" id="GO:0016616">
    <property type="term" value="F:oxidoreductase activity, acting on the CH-OH group of donors, NAD or NADP as acceptor"/>
    <property type="evidence" value="ECO:0007669"/>
    <property type="project" value="UniProtKB-ARBA"/>
</dbReference>
<gene>
    <name evidence="9" type="ORF">FXN63_17485</name>
</gene>
<dbReference type="PIRSF" id="PIRSF000097">
    <property type="entry name" value="AKR"/>
    <property type="match status" value="1"/>
</dbReference>
<dbReference type="FunFam" id="3.20.20.100:FF:000002">
    <property type="entry name" value="2,5-diketo-D-gluconic acid reductase A"/>
    <property type="match status" value="1"/>
</dbReference>
<dbReference type="OrthoDB" id="9804790at2"/>
<dbReference type="CDD" id="cd19132">
    <property type="entry name" value="AKR_AKR5D1_E1"/>
    <property type="match status" value="1"/>
</dbReference>
<reference evidence="9 10" key="1">
    <citation type="submission" date="2019-08" db="EMBL/GenBank/DDBJ databases">
        <title>Amphibian skin-associated Pigmentiphaga: genome sequence and occurrence across geography and hosts.</title>
        <authorList>
            <person name="Bletz M.C."/>
            <person name="Bunk B."/>
            <person name="Sproeer C."/>
            <person name="Biwer P."/>
            <person name="Reiter S."/>
            <person name="Rabemananjara F.C.E."/>
            <person name="Schulz S."/>
            <person name="Overmann J."/>
            <person name="Vences M."/>
        </authorList>
    </citation>
    <scope>NUCLEOTIDE SEQUENCE [LARGE SCALE GENOMIC DNA]</scope>
    <source>
        <strain evidence="9 10">Mada1488</strain>
    </source>
</reference>
<evidence type="ECO:0000256" key="4">
    <source>
        <dbReference type="ARBA" id="ARBA00049445"/>
    </source>
</evidence>
<evidence type="ECO:0000256" key="7">
    <source>
        <dbReference type="PIRSR" id="PIRSR000097-3"/>
    </source>
</evidence>
<evidence type="ECO:0000313" key="9">
    <source>
        <dbReference type="EMBL" id="QEI07431.1"/>
    </source>
</evidence>
<evidence type="ECO:0000256" key="2">
    <source>
        <dbReference type="ARBA" id="ARBA00022857"/>
    </source>
</evidence>
<protein>
    <submittedName>
        <fullName evidence="9">Aldo/keto reductase</fullName>
    </submittedName>
</protein>
<accession>A0A5C0B3R2</accession>
<comment type="similarity">
    <text evidence="1">Belongs to the aldo/keto reductase family.</text>
</comment>
<evidence type="ECO:0000256" key="6">
    <source>
        <dbReference type="PIRSR" id="PIRSR000097-2"/>
    </source>
</evidence>
<dbReference type="InterPro" id="IPR018170">
    <property type="entry name" value="Aldo/ket_reductase_CS"/>
</dbReference>
<dbReference type="SUPFAM" id="SSF51430">
    <property type="entry name" value="NAD(P)-linked oxidoreductase"/>
    <property type="match status" value="1"/>
</dbReference>
<evidence type="ECO:0000256" key="3">
    <source>
        <dbReference type="ARBA" id="ARBA00023002"/>
    </source>
</evidence>